<dbReference type="PANTHER" id="PTHR47186:SF18">
    <property type="entry name" value="RX N-TERMINAL DOMAIN-CONTAINING PROTEIN"/>
    <property type="match status" value="1"/>
</dbReference>
<keyword evidence="1" id="KW-0677">Repeat</keyword>
<gene>
    <name evidence="3" type="ORF">RchiOBHm_Chr1g0357551</name>
</gene>
<dbReference type="PANTHER" id="PTHR47186">
    <property type="entry name" value="LEUCINE-RICH REPEAT-CONTAINING PROTEIN 57"/>
    <property type="match status" value="1"/>
</dbReference>
<dbReference type="InterPro" id="IPR032675">
    <property type="entry name" value="LRR_dom_sf"/>
</dbReference>
<dbReference type="Proteomes" id="UP000238479">
    <property type="component" value="Chromosome 1"/>
</dbReference>
<evidence type="ECO:0000313" key="4">
    <source>
        <dbReference type="Proteomes" id="UP000238479"/>
    </source>
</evidence>
<comment type="caution">
    <text evidence="3">The sequence shown here is derived from an EMBL/GenBank/DDBJ whole genome shotgun (WGS) entry which is preliminary data.</text>
</comment>
<proteinExistence type="predicted"/>
<evidence type="ECO:0000259" key="2">
    <source>
        <dbReference type="Pfam" id="PF23598"/>
    </source>
</evidence>
<dbReference type="SUPFAM" id="SSF52058">
    <property type="entry name" value="L domain-like"/>
    <property type="match status" value="1"/>
</dbReference>
<reference evidence="3 4" key="1">
    <citation type="journal article" date="2018" name="Nat. Genet.">
        <title>The Rosa genome provides new insights in the design of modern roses.</title>
        <authorList>
            <person name="Bendahmane M."/>
        </authorList>
    </citation>
    <scope>NUCLEOTIDE SEQUENCE [LARGE SCALE GENOMIC DNA]</scope>
    <source>
        <strain evidence="4">cv. Old Blush</strain>
    </source>
</reference>
<name>A0A2P6SHW7_ROSCH</name>
<dbReference type="AlphaFoldDB" id="A0A2P6SHW7"/>
<protein>
    <submittedName>
        <fullName evidence="3">Putative leucine-rich repeat domain, L domain-containing protein</fullName>
    </submittedName>
</protein>
<feature type="domain" description="Disease resistance R13L4/SHOC-2-like LRR" evidence="2">
    <location>
        <begin position="38"/>
        <end position="99"/>
    </location>
</feature>
<organism evidence="3 4">
    <name type="scientific">Rosa chinensis</name>
    <name type="common">China rose</name>
    <dbReference type="NCBI Taxonomy" id="74649"/>
    <lineage>
        <taxon>Eukaryota</taxon>
        <taxon>Viridiplantae</taxon>
        <taxon>Streptophyta</taxon>
        <taxon>Embryophyta</taxon>
        <taxon>Tracheophyta</taxon>
        <taxon>Spermatophyta</taxon>
        <taxon>Magnoliopsida</taxon>
        <taxon>eudicotyledons</taxon>
        <taxon>Gunneridae</taxon>
        <taxon>Pentapetalae</taxon>
        <taxon>rosids</taxon>
        <taxon>fabids</taxon>
        <taxon>Rosales</taxon>
        <taxon>Rosaceae</taxon>
        <taxon>Rosoideae</taxon>
        <taxon>Rosoideae incertae sedis</taxon>
        <taxon>Rosa</taxon>
    </lineage>
</organism>
<accession>A0A2P6SHW7</accession>
<keyword evidence="4" id="KW-1185">Reference proteome</keyword>
<dbReference type="EMBL" id="PDCK01000039">
    <property type="protein sequence ID" value="PRQ58277.1"/>
    <property type="molecule type" value="Genomic_DNA"/>
</dbReference>
<dbReference type="InterPro" id="IPR055414">
    <property type="entry name" value="LRR_R13L4/SHOC2-like"/>
</dbReference>
<evidence type="ECO:0000256" key="1">
    <source>
        <dbReference type="ARBA" id="ARBA00022737"/>
    </source>
</evidence>
<sequence>MMRCLRPALQQAKCLQTFLPLLPYYVRWKLSGKGLYEALPKFQCLRMLKLSWYNIKELPDSINNLKHVKHLDLSYSSIESLPDTICNLYNLQALLLSHTVGTLLSCHTTWED</sequence>
<evidence type="ECO:0000313" key="3">
    <source>
        <dbReference type="EMBL" id="PRQ58277.1"/>
    </source>
</evidence>
<dbReference type="Gramene" id="PRQ58277">
    <property type="protein sequence ID" value="PRQ58277"/>
    <property type="gene ID" value="RchiOBHm_Chr1g0357551"/>
</dbReference>
<dbReference type="Pfam" id="PF23598">
    <property type="entry name" value="LRR_14"/>
    <property type="match status" value="1"/>
</dbReference>
<dbReference type="Gene3D" id="3.80.10.10">
    <property type="entry name" value="Ribonuclease Inhibitor"/>
    <property type="match status" value="1"/>
</dbReference>